<feature type="transmembrane region" description="Helical" evidence="7">
    <location>
        <begin position="136"/>
        <end position="158"/>
    </location>
</feature>
<feature type="compositionally biased region" description="Basic and acidic residues" evidence="6">
    <location>
        <begin position="559"/>
        <end position="568"/>
    </location>
</feature>
<dbReference type="InterPro" id="IPR020846">
    <property type="entry name" value="MFS_dom"/>
</dbReference>
<evidence type="ECO:0000313" key="9">
    <source>
        <dbReference type="EMBL" id="RPB14787.1"/>
    </source>
</evidence>
<feature type="transmembrane region" description="Helical" evidence="7">
    <location>
        <begin position="334"/>
        <end position="354"/>
    </location>
</feature>
<dbReference type="GO" id="GO:0022857">
    <property type="term" value="F:transmembrane transporter activity"/>
    <property type="evidence" value="ECO:0007669"/>
    <property type="project" value="InterPro"/>
</dbReference>
<keyword evidence="3 7" id="KW-0812">Transmembrane</keyword>
<comment type="subcellular location">
    <subcellularLocation>
        <location evidence="1">Membrane</location>
        <topology evidence="1">Multi-pass membrane protein</topology>
    </subcellularLocation>
</comment>
<dbReference type="GO" id="GO:0016020">
    <property type="term" value="C:membrane"/>
    <property type="evidence" value="ECO:0007669"/>
    <property type="project" value="UniProtKB-SubCell"/>
</dbReference>
<dbReference type="PANTHER" id="PTHR23504:SF39">
    <property type="entry name" value="TRANSPORTER, PUTATIVE (AFU_ORTHOLOGUE AFUA_6G03860)-RELATED"/>
    <property type="match status" value="1"/>
</dbReference>
<feature type="transmembrane region" description="Helical" evidence="7">
    <location>
        <begin position="510"/>
        <end position="529"/>
    </location>
</feature>
<dbReference type="Pfam" id="PF07690">
    <property type="entry name" value="MFS_1"/>
    <property type="match status" value="1"/>
</dbReference>
<organism evidence="9 10">
    <name type="scientific">Morchella conica CCBAS932</name>
    <dbReference type="NCBI Taxonomy" id="1392247"/>
    <lineage>
        <taxon>Eukaryota</taxon>
        <taxon>Fungi</taxon>
        <taxon>Dikarya</taxon>
        <taxon>Ascomycota</taxon>
        <taxon>Pezizomycotina</taxon>
        <taxon>Pezizomycetes</taxon>
        <taxon>Pezizales</taxon>
        <taxon>Morchellaceae</taxon>
        <taxon>Morchella</taxon>
    </lineage>
</organism>
<evidence type="ECO:0000256" key="6">
    <source>
        <dbReference type="SAM" id="MobiDB-lite"/>
    </source>
</evidence>
<evidence type="ECO:0000256" key="2">
    <source>
        <dbReference type="ARBA" id="ARBA00022448"/>
    </source>
</evidence>
<dbReference type="PROSITE" id="PS50850">
    <property type="entry name" value="MFS"/>
    <property type="match status" value="1"/>
</dbReference>
<evidence type="ECO:0000259" key="8">
    <source>
        <dbReference type="PROSITE" id="PS50850"/>
    </source>
</evidence>
<keyword evidence="10" id="KW-1185">Reference proteome</keyword>
<dbReference type="InterPro" id="IPR011701">
    <property type="entry name" value="MFS"/>
</dbReference>
<feature type="transmembrane region" description="Helical" evidence="7">
    <location>
        <begin position="374"/>
        <end position="393"/>
    </location>
</feature>
<name>A0A3N4KW79_9PEZI</name>
<dbReference type="PANTHER" id="PTHR23504">
    <property type="entry name" value="MAJOR FACILITATOR SUPERFAMILY DOMAIN-CONTAINING PROTEIN 10"/>
    <property type="match status" value="1"/>
</dbReference>
<dbReference type="OrthoDB" id="10262656at2759"/>
<feature type="transmembrane region" description="Helical" evidence="7">
    <location>
        <begin position="104"/>
        <end position="124"/>
    </location>
</feature>
<evidence type="ECO:0000256" key="7">
    <source>
        <dbReference type="SAM" id="Phobius"/>
    </source>
</evidence>
<feature type="compositionally biased region" description="Polar residues" evidence="6">
    <location>
        <begin position="31"/>
        <end position="58"/>
    </location>
</feature>
<evidence type="ECO:0000256" key="4">
    <source>
        <dbReference type="ARBA" id="ARBA00022989"/>
    </source>
</evidence>
<feature type="region of interest" description="Disordered" evidence="6">
    <location>
        <begin position="538"/>
        <end position="568"/>
    </location>
</feature>
<dbReference type="AlphaFoldDB" id="A0A3N4KW79"/>
<feature type="transmembrane region" description="Helical" evidence="7">
    <location>
        <begin position="194"/>
        <end position="217"/>
    </location>
</feature>
<sequence>MQRRASSLHYQTFPTTPPATSGPPPVDGFSSPLSNTYSQNADNNSSKTGDTGAKSDNSTPIPIKQLTILAVISLAEQTALNSFSPYLPEMTSSFPDVDKRKVGLFVGIIASSFAAAQFGTNFFWGRLSDKIGRKPVILAGTLLTALCFLAFGFCRTLFQAVAVQAVMGLVNGNAGIVSTVLGEITDKSNQSAAFSYLPVVYGIGGITGPLIGGILVHSSRTGVFSEYPYLLPNIVAAVLLLLDLLVSIFLLDESLKEAQSLPPLGKRVKNLFVWLWQFTAGAKPGYLHTSSNNRDSSSRGEEHEDYFGDEIATSALFPEISTPPSYRSIITPEIAVLLITYSIFNLSNISYNSLYPIFVSSEPPTGRGLFPKEIGLSLAFVGTISIVFQLLLFGPMQERLGNHWGYRLGLFGFTIAFWAMPFVGYYDDHDPSSKFWLWAELGGVLFLKTLSTVIGLTCAMLLITNGSPNASTLGTLNGLAQTLSAGGRAIGPLVSGGLFTAATTVPKGEFLAWGVFGGIAGVGLILSMISVKGRALETIDEEEGENEDEEGDNESSGLLRDRSGHREL</sequence>
<keyword evidence="4 7" id="KW-1133">Transmembrane helix</keyword>
<feature type="transmembrane region" description="Helical" evidence="7">
    <location>
        <begin position="229"/>
        <end position="251"/>
    </location>
</feature>
<feature type="region of interest" description="Disordered" evidence="6">
    <location>
        <begin position="1"/>
        <end position="58"/>
    </location>
</feature>
<dbReference type="Gene3D" id="1.20.1250.20">
    <property type="entry name" value="MFS general substrate transporter like domains"/>
    <property type="match status" value="1"/>
</dbReference>
<reference evidence="9 10" key="1">
    <citation type="journal article" date="2018" name="Nat. Ecol. Evol.">
        <title>Pezizomycetes genomes reveal the molecular basis of ectomycorrhizal truffle lifestyle.</title>
        <authorList>
            <person name="Murat C."/>
            <person name="Payen T."/>
            <person name="Noel B."/>
            <person name="Kuo A."/>
            <person name="Morin E."/>
            <person name="Chen J."/>
            <person name="Kohler A."/>
            <person name="Krizsan K."/>
            <person name="Balestrini R."/>
            <person name="Da Silva C."/>
            <person name="Montanini B."/>
            <person name="Hainaut M."/>
            <person name="Levati E."/>
            <person name="Barry K.W."/>
            <person name="Belfiori B."/>
            <person name="Cichocki N."/>
            <person name="Clum A."/>
            <person name="Dockter R.B."/>
            <person name="Fauchery L."/>
            <person name="Guy J."/>
            <person name="Iotti M."/>
            <person name="Le Tacon F."/>
            <person name="Lindquist E.A."/>
            <person name="Lipzen A."/>
            <person name="Malagnac F."/>
            <person name="Mello A."/>
            <person name="Molinier V."/>
            <person name="Miyauchi S."/>
            <person name="Poulain J."/>
            <person name="Riccioni C."/>
            <person name="Rubini A."/>
            <person name="Sitrit Y."/>
            <person name="Splivallo R."/>
            <person name="Traeger S."/>
            <person name="Wang M."/>
            <person name="Zifcakova L."/>
            <person name="Wipf D."/>
            <person name="Zambonelli A."/>
            <person name="Paolocci F."/>
            <person name="Nowrousian M."/>
            <person name="Ottonello S."/>
            <person name="Baldrian P."/>
            <person name="Spatafora J.W."/>
            <person name="Henrissat B."/>
            <person name="Nagy L.G."/>
            <person name="Aury J.M."/>
            <person name="Wincker P."/>
            <person name="Grigoriev I.V."/>
            <person name="Bonfante P."/>
            <person name="Martin F.M."/>
        </authorList>
    </citation>
    <scope>NUCLEOTIDE SEQUENCE [LARGE SCALE GENOMIC DNA]</scope>
    <source>
        <strain evidence="9 10">CCBAS932</strain>
    </source>
</reference>
<feature type="compositionally biased region" description="Pro residues" evidence="6">
    <location>
        <begin position="15"/>
        <end position="26"/>
    </location>
</feature>
<feature type="transmembrane region" description="Helical" evidence="7">
    <location>
        <begin position="485"/>
        <end position="504"/>
    </location>
</feature>
<feature type="compositionally biased region" description="Polar residues" evidence="6">
    <location>
        <begin position="1"/>
        <end position="10"/>
    </location>
</feature>
<accession>A0A3N4KW79</accession>
<dbReference type="InParanoid" id="A0A3N4KW79"/>
<feature type="transmembrane region" description="Helical" evidence="7">
    <location>
        <begin position="405"/>
        <end position="425"/>
    </location>
</feature>
<dbReference type="InterPro" id="IPR036259">
    <property type="entry name" value="MFS_trans_sf"/>
</dbReference>
<dbReference type="CDD" id="cd17330">
    <property type="entry name" value="MFS_SLC46_TetA_like"/>
    <property type="match status" value="1"/>
</dbReference>
<feature type="transmembrane region" description="Helical" evidence="7">
    <location>
        <begin position="445"/>
        <end position="464"/>
    </location>
</feature>
<proteinExistence type="predicted"/>
<dbReference type="Proteomes" id="UP000277580">
    <property type="component" value="Unassembled WGS sequence"/>
</dbReference>
<dbReference type="SUPFAM" id="SSF103473">
    <property type="entry name" value="MFS general substrate transporter"/>
    <property type="match status" value="1"/>
</dbReference>
<keyword evidence="2" id="KW-0813">Transport</keyword>
<feature type="compositionally biased region" description="Acidic residues" evidence="6">
    <location>
        <begin position="538"/>
        <end position="553"/>
    </location>
</feature>
<evidence type="ECO:0000256" key="1">
    <source>
        <dbReference type="ARBA" id="ARBA00004141"/>
    </source>
</evidence>
<evidence type="ECO:0000313" key="10">
    <source>
        <dbReference type="Proteomes" id="UP000277580"/>
    </source>
</evidence>
<feature type="domain" description="Major facilitator superfamily (MFS) profile" evidence="8">
    <location>
        <begin position="65"/>
        <end position="535"/>
    </location>
</feature>
<protein>
    <submittedName>
        <fullName evidence="9">MFS general substrate transporter</fullName>
    </submittedName>
</protein>
<gene>
    <name evidence="9" type="ORF">P167DRAFT_484026</name>
</gene>
<dbReference type="EMBL" id="ML119116">
    <property type="protein sequence ID" value="RPB14787.1"/>
    <property type="molecule type" value="Genomic_DNA"/>
</dbReference>
<evidence type="ECO:0000256" key="3">
    <source>
        <dbReference type="ARBA" id="ARBA00022692"/>
    </source>
</evidence>
<evidence type="ECO:0000256" key="5">
    <source>
        <dbReference type="ARBA" id="ARBA00023136"/>
    </source>
</evidence>
<keyword evidence="5 7" id="KW-0472">Membrane</keyword>